<name>A0A166ASZ8_9HYPH</name>
<organism evidence="8 9">
    <name type="scientific">Pseudovibrio axinellae</name>
    <dbReference type="NCBI Taxonomy" id="989403"/>
    <lineage>
        <taxon>Bacteria</taxon>
        <taxon>Pseudomonadati</taxon>
        <taxon>Pseudomonadota</taxon>
        <taxon>Alphaproteobacteria</taxon>
        <taxon>Hyphomicrobiales</taxon>
        <taxon>Stappiaceae</taxon>
        <taxon>Pseudovibrio</taxon>
    </lineage>
</organism>
<feature type="transmembrane region" description="Helical" evidence="7">
    <location>
        <begin position="67"/>
        <end position="100"/>
    </location>
</feature>
<evidence type="ECO:0000256" key="2">
    <source>
        <dbReference type="ARBA" id="ARBA00006679"/>
    </source>
</evidence>
<dbReference type="InterPro" id="IPR051907">
    <property type="entry name" value="DoxX-like_oxidoreductase"/>
</dbReference>
<comment type="subcellular location">
    <subcellularLocation>
        <location evidence="1">Cell membrane</location>
        <topology evidence="1">Multi-pass membrane protein</topology>
    </subcellularLocation>
</comment>
<evidence type="ECO:0000256" key="5">
    <source>
        <dbReference type="ARBA" id="ARBA00022989"/>
    </source>
</evidence>
<feature type="transmembrane region" description="Helical" evidence="7">
    <location>
        <begin position="202"/>
        <end position="227"/>
    </location>
</feature>
<dbReference type="PANTHER" id="PTHR33452">
    <property type="entry name" value="OXIDOREDUCTASE CATD-RELATED"/>
    <property type="match status" value="1"/>
</dbReference>
<dbReference type="Pfam" id="PF07681">
    <property type="entry name" value="DoxX"/>
    <property type="match status" value="1"/>
</dbReference>
<keyword evidence="3" id="KW-1003">Cell membrane</keyword>
<comment type="caution">
    <text evidence="8">The sequence shown here is derived from an EMBL/GenBank/DDBJ whole genome shotgun (WGS) entry which is preliminary data.</text>
</comment>
<evidence type="ECO:0000256" key="1">
    <source>
        <dbReference type="ARBA" id="ARBA00004651"/>
    </source>
</evidence>
<keyword evidence="5 7" id="KW-1133">Transmembrane helix</keyword>
<dbReference type="Proteomes" id="UP000076577">
    <property type="component" value="Unassembled WGS sequence"/>
</dbReference>
<evidence type="ECO:0000313" key="9">
    <source>
        <dbReference type="Proteomes" id="UP000076577"/>
    </source>
</evidence>
<keyword evidence="9" id="KW-1185">Reference proteome</keyword>
<sequence length="299" mass="32997">MADKSNANPEGMAEQDDLAETARPFHYLSFFQLLQSLITALLLGVAALISLEVLLSPIPESALHSLLIWLALAFFFVVIVVPKNFTLGFLCFLLCQLIAWRITSLYGAYLLSWPLAFAFLVNLIWFLSTIQRNSFETAGRGITLWQWQLTFFRMLIGFVMVPHFTDKLFAGALPYMEHVEFLSLLGYPDPNMILDISGVAEFAIAIGVGLGFLTRLSCFFAAAFILFAASLSGSLEHGFVSFATATSWELPLILFASYLSFTTTGGGEFSVDGALRRTGKVPGWIKLLMGDTSLAQNEN</sequence>
<gene>
    <name evidence="8" type="ORF">PsAD2_00808</name>
</gene>
<evidence type="ECO:0000256" key="7">
    <source>
        <dbReference type="SAM" id="Phobius"/>
    </source>
</evidence>
<dbReference type="AlphaFoldDB" id="A0A166ASZ8"/>
<evidence type="ECO:0000313" key="8">
    <source>
        <dbReference type="EMBL" id="KZL21511.1"/>
    </source>
</evidence>
<feature type="transmembrane region" description="Helical" evidence="7">
    <location>
        <begin position="33"/>
        <end position="55"/>
    </location>
</feature>
<dbReference type="PANTHER" id="PTHR33452:SF1">
    <property type="entry name" value="INNER MEMBRANE PROTEIN YPHA-RELATED"/>
    <property type="match status" value="1"/>
</dbReference>
<protein>
    <submittedName>
        <fullName evidence="8">DoxX</fullName>
    </submittedName>
</protein>
<accession>A0A166ASZ8</accession>
<proteinExistence type="inferred from homology"/>
<evidence type="ECO:0000256" key="6">
    <source>
        <dbReference type="ARBA" id="ARBA00023136"/>
    </source>
</evidence>
<evidence type="ECO:0000256" key="4">
    <source>
        <dbReference type="ARBA" id="ARBA00022692"/>
    </source>
</evidence>
<reference evidence="8 9" key="1">
    <citation type="journal article" date="2016" name="Front. Microbiol.">
        <title>Comparative Genomic Analysis Reveals a Diverse Repertoire of Genes Involved in Prokaryote-Eukaryote Interactions within the Pseudovibrio Genus.</title>
        <authorList>
            <person name="Romano S."/>
            <person name="Fernandez-Guerra A."/>
            <person name="Reen F.J."/>
            <person name="Glockner F.O."/>
            <person name="Crowley S.P."/>
            <person name="O'Sullivan O."/>
            <person name="Cotter P.D."/>
            <person name="Adams C."/>
            <person name="Dobson A.D."/>
            <person name="O'Gara F."/>
        </authorList>
    </citation>
    <scope>NUCLEOTIDE SEQUENCE [LARGE SCALE GENOMIC DNA]</scope>
    <source>
        <strain evidence="8 9">Ad2</strain>
    </source>
</reference>
<evidence type="ECO:0000256" key="3">
    <source>
        <dbReference type="ARBA" id="ARBA00022475"/>
    </source>
</evidence>
<dbReference type="OrthoDB" id="5382961at2"/>
<dbReference type="RefSeq" id="WP_068002486.1">
    <property type="nucleotide sequence ID" value="NZ_FOFM01000006.1"/>
</dbReference>
<dbReference type="InterPro" id="IPR032808">
    <property type="entry name" value="DoxX"/>
</dbReference>
<feature type="transmembrane region" description="Helical" evidence="7">
    <location>
        <begin position="147"/>
        <end position="165"/>
    </location>
</feature>
<feature type="transmembrane region" description="Helical" evidence="7">
    <location>
        <begin position="239"/>
        <end position="261"/>
    </location>
</feature>
<keyword evidence="4 7" id="KW-0812">Transmembrane</keyword>
<feature type="transmembrane region" description="Helical" evidence="7">
    <location>
        <begin position="106"/>
        <end position="127"/>
    </location>
</feature>
<dbReference type="GO" id="GO:0005886">
    <property type="term" value="C:plasma membrane"/>
    <property type="evidence" value="ECO:0007669"/>
    <property type="project" value="UniProtKB-SubCell"/>
</dbReference>
<dbReference type="STRING" id="989403.SAMN05421798_10679"/>
<keyword evidence="6 7" id="KW-0472">Membrane</keyword>
<dbReference type="EMBL" id="LMCB01000004">
    <property type="protein sequence ID" value="KZL21511.1"/>
    <property type="molecule type" value="Genomic_DNA"/>
</dbReference>
<comment type="similarity">
    <text evidence="2">Belongs to the DoxX family.</text>
</comment>
<dbReference type="PATRIC" id="fig|989403.3.peg.852"/>